<name>A0ABS0J5H5_9BACT</name>
<dbReference type="Proteomes" id="UP001194469">
    <property type="component" value="Unassembled WGS sequence"/>
</dbReference>
<comment type="caution">
    <text evidence="2">The sequence shown here is derived from an EMBL/GenBank/DDBJ whole genome shotgun (WGS) entry which is preliminary data.</text>
</comment>
<dbReference type="EMBL" id="VRYY01000332">
    <property type="protein sequence ID" value="MBG3877626.1"/>
    <property type="molecule type" value="Genomic_DNA"/>
</dbReference>
<reference evidence="2 3" key="1">
    <citation type="submission" date="2019-08" db="EMBL/GenBank/DDBJ databases">
        <authorList>
            <person name="Luo N."/>
        </authorList>
    </citation>
    <scope>NUCLEOTIDE SEQUENCE [LARGE SCALE GENOMIC DNA]</scope>
    <source>
        <strain evidence="2 3">NCIMB 9442</strain>
    </source>
</reference>
<protein>
    <submittedName>
        <fullName evidence="2">Uncharacterized protein</fullName>
    </submittedName>
</protein>
<keyword evidence="3" id="KW-1185">Reference proteome</keyword>
<dbReference type="RefSeq" id="WP_196609722.1">
    <property type="nucleotide sequence ID" value="NZ_VRYY01000332.1"/>
</dbReference>
<accession>A0ABS0J5H5</accession>
<evidence type="ECO:0000313" key="3">
    <source>
        <dbReference type="Proteomes" id="UP001194469"/>
    </source>
</evidence>
<evidence type="ECO:0000313" key="2">
    <source>
        <dbReference type="EMBL" id="MBG3877626.1"/>
    </source>
</evidence>
<proteinExistence type="predicted"/>
<evidence type="ECO:0000256" key="1">
    <source>
        <dbReference type="SAM" id="MobiDB-lite"/>
    </source>
</evidence>
<gene>
    <name evidence="2" type="ORF">FVW20_11520</name>
</gene>
<feature type="region of interest" description="Disordered" evidence="1">
    <location>
        <begin position="47"/>
        <end position="66"/>
    </location>
</feature>
<organism evidence="2 3">
    <name type="scientific">Nitratidesulfovibrio oxamicus</name>
    <dbReference type="NCBI Taxonomy" id="32016"/>
    <lineage>
        <taxon>Bacteria</taxon>
        <taxon>Pseudomonadati</taxon>
        <taxon>Thermodesulfobacteriota</taxon>
        <taxon>Desulfovibrionia</taxon>
        <taxon>Desulfovibrionales</taxon>
        <taxon>Desulfovibrionaceae</taxon>
        <taxon>Nitratidesulfovibrio</taxon>
    </lineage>
</organism>
<sequence length="66" mass="7281">MFDITDTDAAEDTPCRTCIQPAIDHSMQLTLLLRDATAYATLLRTRFADERSHAPPPTSDSSARSN</sequence>